<feature type="region of interest" description="Disordered" evidence="1">
    <location>
        <begin position="352"/>
        <end position="383"/>
    </location>
</feature>
<dbReference type="GO" id="GO:0009007">
    <property type="term" value="F:site-specific DNA-methyltransferase (adenine-specific) activity"/>
    <property type="evidence" value="ECO:0007669"/>
    <property type="project" value="InterPro"/>
</dbReference>
<feature type="compositionally biased region" description="Pro residues" evidence="1">
    <location>
        <begin position="179"/>
        <end position="193"/>
    </location>
</feature>
<organism evidence="2 3">
    <name type="scientific">Tetrabaena socialis</name>
    <dbReference type="NCBI Taxonomy" id="47790"/>
    <lineage>
        <taxon>Eukaryota</taxon>
        <taxon>Viridiplantae</taxon>
        <taxon>Chlorophyta</taxon>
        <taxon>core chlorophytes</taxon>
        <taxon>Chlorophyceae</taxon>
        <taxon>CS clade</taxon>
        <taxon>Chlamydomonadales</taxon>
        <taxon>Tetrabaenaceae</taxon>
        <taxon>Tetrabaena</taxon>
    </lineage>
</organism>
<protein>
    <submittedName>
        <fullName evidence="2">Uncharacterized protein</fullName>
    </submittedName>
</protein>
<evidence type="ECO:0000256" key="1">
    <source>
        <dbReference type="SAM" id="MobiDB-lite"/>
    </source>
</evidence>
<dbReference type="OrthoDB" id="2155333at2759"/>
<comment type="caution">
    <text evidence="2">The sequence shown here is derived from an EMBL/GenBank/DDBJ whole genome shotgun (WGS) entry which is preliminary data.</text>
</comment>
<feature type="region of interest" description="Disordered" evidence="1">
    <location>
        <begin position="1"/>
        <end position="195"/>
    </location>
</feature>
<dbReference type="GO" id="GO:0003677">
    <property type="term" value="F:DNA binding"/>
    <property type="evidence" value="ECO:0007669"/>
    <property type="project" value="InterPro"/>
</dbReference>
<feature type="compositionally biased region" description="Gly residues" evidence="1">
    <location>
        <begin position="1"/>
        <end position="10"/>
    </location>
</feature>
<dbReference type="EMBL" id="PGGS01001252">
    <property type="protein sequence ID" value="PNH00648.1"/>
    <property type="molecule type" value="Genomic_DNA"/>
</dbReference>
<dbReference type="InterPro" id="IPR008593">
    <property type="entry name" value="Dam_MeTrfase"/>
</dbReference>
<feature type="compositionally biased region" description="Low complexity" evidence="1">
    <location>
        <begin position="83"/>
        <end position="111"/>
    </location>
</feature>
<feature type="compositionally biased region" description="Gly residues" evidence="1">
    <location>
        <begin position="70"/>
        <end position="82"/>
    </location>
</feature>
<evidence type="ECO:0000313" key="2">
    <source>
        <dbReference type="EMBL" id="PNH00648.1"/>
    </source>
</evidence>
<name>A0A2J7ZK49_9CHLO</name>
<feature type="compositionally biased region" description="Basic residues" evidence="1">
    <location>
        <begin position="149"/>
        <end position="165"/>
    </location>
</feature>
<sequence length="574" mass="59492">MASGWPGGEGWQVSQKRPHPERGDGSVAEGGGVADDLFGLPGDADDETGGGGGEGALGGVGATGRVPTSSGGGGAGSRGGMSLGAYSAGAGAPAGAGTRATPASTTGRAGTVQARRPAQRSASGPLPTTLPQQPQQQQPQQQHLQQPHGHQRHQHQRHQHQRHQHQQQWPQLLPQQLLEPPPPQPPPQPPPPVAAATFHERLDAEGGGGGGAAQQCPPPPAASLVEAEQRLATAVVSCFVAASGALLDIVEGRLFREAGYRSFSNYVRGSLHLGVGLRQARSWVAAARFSRALPAGVPWPSCERQSRPVASLPRGAGVRAWVMALQRARASGAGSATGRLVAECAREVMQAAAGTDARSAESEPEPESGSGGGSGSESEEAGGAQLPLAPFTLSTSNEWYTPEHIMERVRALFAPGAIDLDPCSSAAANARVGALAYVDREADGLGQAVAWGGNVYINPPFGVRAGASMQGLFFERCVREYRAGRVAQAVLLLKAGVGYSWFRDVLQWPVCFVSERLSFVRQLPAAVGGELRWGAGVQNPHGSVVVYMGPSAGRFVRLFSDVGCIPGANAWAHS</sequence>
<feature type="region of interest" description="Disordered" evidence="1">
    <location>
        <begin position="202"/>
        <end position="221"/>
    </location>
</feature>
<gene>
    <name evidence="2" type="ORF">TSOC_013521</name>
</gene>
<dbReference type="Pfam" id="PF05869">
    <property type="entry name" value="Dam"/>
    <property type="match status" value="1"/>
</dbReference>
<dbReference type="Proteomes" id="UP000236333">
    <property type="component" value="Unassembled WGS sequence"/>
</dbReference>
<evidence type="ECO:0000313" key="3">
    <source>
        <dbReference type="Proteomes" id="UP000236333"/>
    </source>
</evidence>
<reference evidence="2 3" key="1">
    <citation type="journal article" date="2017" name="Mol. Biol. Evol.">
        <title>The 4-celled Tetrabaena socialis nuclear genome reveals the essential components for genetic control of cell number at the origin of multicellularity in the volvocine lineage.</title>
        <authorList>
            <person name="Featherston J."/>
            <person name="Arakaki Y."/>
            <person name="Hanschen E.R."/>
            <person name="Ferris P.J."/>
            <person name="Michod R.E."/>
            <person name="Olson B.J.S.C."/>
            <person name="Nozaki H."/>
            <person name="Durand P.M."/>
        </authorList>
    </citation>
    <scope>NUCLEOTIDE SEQUENCE [LARGE SCALE GENOMIC DNA]</scope>
    <source>
        <strain evidence="2 3">NIES-571</strain>
    </source>
</reference>
<dbReference type="AlphaFoldDB" id="A0A2J7ZK49"/>
<feature type="compositionally biased region" description="Low complexity" evidence="1">
    <location>
        <begin position="125"/>
        <end position="148"/>
    </location>
</feature>
<feature type="compositionally biased region" description="Low complexity" evidence="1">
    <location>
        <begin position="166"/>
        <end position="178"/>
    </location>
</feature>
<proteinExistence type="predicted"/>
<accession>A0A2J7ZK49</accession>
<feature type="compositionally biased region" description="Gly residues" evidence="1">
    <location>
        <begin position="49"/>
        <end position="62"/>
    </location>
</feature>
<keyword evidence="3" id="KW-1185">Reference proteome</keyword>
<dbReference type="GO" id="GO:0009307">
    <property type="term" value="P:DNA restriction-modification system"/>
    <property type="evidence" value="ECO:0007669"/>
    <property type="project" value="InterPro"/>
</dbReference>